<dbReference type="InterPro" id="IPR036291">
    <property type="entry name" value="NAD(P)-bd_dom_sf"/>
</dbReference>
<reference evidence="2 3" key="2">
    <citation type="journal article" date="2011" name="J. Bacteriol.">
        <title>Genomes of three methylotrophs from a single niche uncover genetic and metabolic divergence of Methylophilaceae.</title>
        <authorList>
            <person name="Lapidus A."/>
            <person name="Clum A."/>
            <person name="Labutti K."/>
            <person name="Kaluzhnaya M.G."/>
            <person name="Lim S."/>
            <person name="Beck D.A."/>
            <person name="Glavina Del Rio T."/>
            <person name="Nolan M."/>
            <person name="Mavromatis K."/>
            <person name="Huntemann M."/>
            <person name="Lucas S."/>
            <person name="Lidstrom M.E."/>
            <person name="Ivanova N."/>
            <person name="Chistoserdova L."/>
        </authorList>
    </citation>
    <scope>NUCLEOTIDE SEQUENCE [LARGE SCALE GENOMIC DNA]</scope>
    <source>
        <strain evidence="2 3">301</strain>
    </source>
</reference>
<dbReference type="InterPro" id="IPR051207">
    <property type="entry name" value="ComplexI_NDUFA9_subunit"/>
</dbReference>
<dbReference type="Proteomes" id="UP000000383">
    <property type="component" value="Chromosome"/>
</dbReference>
<dbReference type="PANTHER" id="PTHR12126">
    <property type="entry name" value="NADH-UBIQUINONE OXIDOREDUCTASE 39 KDA SUBUNIT-RELATED"/>
    <property type="match status" value="1"/>
</dbReference>
<accession>D7DIV3</accession>
<dbReference type="InterPro" id="IPR001509">
    <property type="entry name" value="Epimerase_deHydtase"/>
</dbReference>
<name>D7DIV3_METV0</name>
<sequence>MKVLMLGGNGFIGSSIVAKLKQQGVHVLIGSRNPAGSVDMVSIRMQEMLLVDNWLPVLKGIDIVVNAVGILHERNLLSRIQSKRETYDKVHNLAPAALAQACAKMNVRLIQISVIGLTDLAKSRFISSKFAGEQGILNSGAQAILVRPSLLDGAGGYGAKWFRRVATWPVQFVMKSEGLIAPLQVADLGEAVANLCQMDFDNLPKVIELGGNEVFAIEQYLTKLRTQTSQKRALQIAAPKIFVRLFSHIFDLLAWTPLSFGHFELMQGYNVPAKNMLPILLGRKPTEIGAKAERDCLNLPNLQLEVGKLKAIRGV</sequence>
<gene>
    <name evidence="2" type="ordered locus">M301_1608</name>
</gene>
<dbReference type="GO" id="GO:0044877">
    <property type="term" value="F:protein-containing complex binding"/>
    <property type="evidence" value="ECO:0007669"/>
    <property type="project" value="TreeGrafter"/>
</dbReference>
<dbReference type="SUPFAM" id="SSF51735">
    <property type="entry name" value="NAD(P)-binding Rossmann-fold domains"/>
    <property type="match status" value="1"/>
</dbReference>
<keyword evidence="3" id="KW-1185">Reference proteome</keyword>
<feature type="domain" description="NAD-dependent epimerase/dehydratase" evidence="1">
    <location>
        <begin position="3"/>
        <end position="113"/>
    </location>
</feature>
<evidence type="ECO:0000313" key="2">
    <source>
        <dbReference type="EMBL" id="ADI29988.1"/>
    </source>
</evidence>
<dbReference type="Pfam" id="PF01370">
    <property type="entry name" value="Epimerase"/>
    <property type="match status" value="1"/>
</dbReference>
<dbReference type="PANTHER" id="PTHR12126:SF11">
    <property type="entry name" value="NADH DEHYDROGENASE [UBIQUINONE] 1 ALPHA SUBCOMPLEX SUBUNIT 9, MITOCHONDRIAL"/>
    <property type="match status" value="1"/>
</dbReference>
<dbReference type="KEGG" id="meh:M301_1608"/>
<dbReference type="AlphaFoldDB" id="D7DIV3"/>
<dbReference type="OrthoDB" id="5292533at2"/>
<organism evidence="2 3">
    <name type="scientific">Methylotenera versatilis (strain 301)</name>
    <dbReference type="NCBI Taxonomy" id="666681"/>
    <lineage>
        <taxon>Bacteria</taxon>
        <taxon>Pseudomonadati</taxon>
        <taxon>Pseudomonadota</taxon>
        <taxon>Betaproteobacteria</taxon>
        <taxon>Nitrosomonadales</taxon>
        <taxon>Methylophilaceae</taxon>
        <taxon>Methylotenera</taxon>
    </lineage>
</organism>
<dbReference type="Gene3D" id="3.40.50.720">
    <property type="entry name" value="NAD(P)-binding Rossmann-like Domain"/>
    <property type="match status" value="1"/>
</dbReference>
<dbReference type="HOGENOM" id="CLU_007383_6_5_4"/>
<evidence type="ECO:0000313" key="3">
    <source>
        <dbReference type="Proteomes" id="UP000000383"/>
    </source>
</evidence>
<proteinExistence type="predicted"/>
<reference evidence="3" key="1">
    <citation type="submission" date="2010-05" db="EMBL/GenBank/DDBJ databases">
        <title>Complete sequence of Methylotenera sp. 301.</title>
        <authorList>
            <person name="Lucas S."/>
            <person name="Copeland A."/>
            <person name="Lapidus A."/>
            <person name="Cheng J.-F."/>
            <person name="Bruce D."/>
            <person name="Goodwin L."/>
            <person name="Pitluck S."/>
            <person name="Clum A."/>
            <person name="Land M."/>
            <person name="Hauser L."/>
            <person name="Kyrpides N."/>
            <person name="Ivanova N."/>
            <person name="Chistoservova L."/>
            <person name="Kalyuzhnaya M."/>
            <person name="Woyke T."/>
        </authorList>
    </citation>
    <scope>NUCLEOTIDE SEQUENCE [LARGE SCALE GENOMIC DNA]</scope>
    <source>
        <strain evidence="3">301</strain>
    </source>
</reference>
<dbReference type="STRING" id="666681.M301_1608"/>
<dbReference type="eggNOG" id="COG0702">
    <property type="taxonomic scope" value="Bacteria"/>
</dbReference>
<dbReference type="EMBL" id="CP002056">
    <property type="protein sequence ID" value="ADI29988.1"/>
    <property type="molecule type" value="Genomic_DNA"/>
</dbReference>
<protein>
    <submittedName>
        <fullName evidence="2">Saccharopine dehydrogenase</fullName>
    </submittedName>
</protein>
<evidence type="ECO:0000259" key="1">
    <source>
        <dbReference type="Pfam" id="PF01370"/>
    </source>
</evidence>
<dbReference type="RefSeq" id="WP_013148300.1">
    <property type="nucleotide sequence ID" value="NC_014207.1"/>
</dbReference>